<comment type="caution">
    <text evidence="1">The sequence shown here is derived from an EMBL/GenBank/DDBJ whole genome shotgun (WGS) entry which is preliminary data.</text>
</comment>
<reference evidence="1 2" key="1">
    <citation type="submission" date="2018-03" db="EMBL/GenBank/DDBJ databases">
        <title>Genomic Encyclopedia of Archaeal and Bacterial Type Strains, Phase II (KMG-II): from individual species to whole genera.</title>
        <authorList>
            <person name="Goeker M."/>
        </authorList>
    </citation>
    <scope>NUCLEOTIDE SEQUENCE [LARGE SCALE GENOMIC DNA]</scope>
    <source>
        <strain evidence="1 2">DSM 43146</strain>
    </source>
</reference>
<gene>
    <name evidence="1" type="ORF">CLV67_105461</name>
</gene>
<dbReference type="OrthoDB" id="9815778at2"/>
<evidence type="ECO:0000313" key="1">
    <source>
        <dbReference type="EMBL" id="PRX22284.1"/>
    </source>
</evidence>
<evidence type="ECO:0000313" key="2">
    <source>
        <dbReference type="Proteomes" id="UP000239415"/>
    </source>
</evidence>
<proteinExistence type="predicted"/>
<protein>
    <submittedName>
        <fullName evidence="1">Uncharacterized protein</fullName>
    </submittedName>
</protein>
<dbReference type="EMBL" id="PVMZ01000005">
    <property type="protein sequence ID" value="PRX22284.1"/>
    <property type="molecule type" value="Genomic_DNA"/>
</dbReference>
<organism evidence="1 2">
    <name type="scientific">Actinoplanes italicus</name>
    <dbReference type="NCBI Taxonomy" id="113567"/>
    <lineage>
        <taxon>Bacteria</taxon>
        <taxon>Bacillati</taxon>
        <taxon>Actinomycetota</taxon>
        <taxon>Actinomycetes</taxon>
        <taxon>Micromonosporales</taxon>
        <taxon>Micromonosporaceae</taxon>
        <taxon>Actinoplanes</taxon>
    </lineage>
</organism>
<dbReference type="Proteomes" id="UP000239415">
    <property type="component" value="Unassembled WGS sequence"/>
</dbReference>
<dbReference type="RefSeq" id="WP_106319022.1">
    <property type="nucleotide sequence ID" value="NZ_BOMO01000029.1"/>
</dbReference>
<name>A0A2T0KFZ9_9ACTN</name>
<sequence>MIDFELIVPDGWAHIPTTPESARLRSRTIDALIKSRLPDSLPRDKAAPFRKMLRTELTNATDDAARGGARAVLLPLTEYHNGWRVPGSLLLTVIEEPDDAPDPQALLGSLLADAGPNGNRLEIGGGPAARITEVVASDAVGRKPPSLKVSYYIAHPEVAGVWALLTYTVLTDGDLESEVLNAVCLLFDTVVATLRWTDRIDVPTEDELIDLLDAADAAVTSP</sequence>
<keyword evidence="2" id="KW-1185">Reference proteome</keyword>
<dbReference type="AlphaFoldDB" id="A0A2T0KFZ9"/>
<accession>A0A2T0KFZ9</accession>